<dbReference type="EMBL" id="JAINUG010000004">
    <property type="protein sequence ID" value="KAJ8417017.1"/>
    <property type="molecule type" value="Genomic_DNA"/>
</dbReference>
<dbReference type="PANTHER" id="PTHR46704:SF9">
    <property type="entry name" value="BHLH DOMAIN-CONTAINING PROTEIN"/>
    <property type="match status" value="1"/>
</dbReference>
<protein>
    <submittedName>
        <fullName evidence="8">Uncharacterized protein</fullName>
    </submittedName>
</protein>
<evidence type="ECO:0000256" key="4">
    <source>
        <dbReference type="ARBA" id="ARBA00022989"/>
    </source>
</evidence>
<comment type="subcellular location">
    <subcellularLocation>
        <location evidence="1">Membrane</location>
    </subcellularLocation>
</comment>
<proteinExistence type="inferred from homology"/>
<feature type="compositionally biased region" description="Basic and acidic residues" evidence="6">
    <location>
        <begin position="481"/>
        <end position="500"/>
    </location>
</feature>
<organism evidence="8 9">
    <name type="scientific">Aldrovandia affinis</name>
    <dbReference type="NCBI Taxonomy" id="143900"/>
    <lineage>
        <taxon>Eukaryota</taxon>
        <taxon>Metazoa</taxon>
        <taxon>Chordata</taxon>
        <taxon>Craniata</taxon>
        <taxon>Vertebrata</taxon>
        <taxon>Euteleostomi</taxon>
        <taxon>Actinopterygii</taxon>
        <taxon>Neopterygii</taxon>
        <taxon>Teleostei</taxon>
        <taxon>Notacanthiformes</taxon>
        <taxon>Halosauridae</taxon>
        <taxon>Aldrovandia</taxon>
    </lineage>
</organism>
<evidence type="ECO:0000256" key="5">
    <source>
        <dbReference type="ARBA" id="ARBA00023136"/>
    </source>
</evidence>
<dbReference type="Proteomes" id="UP001221898">
    <property type="component" value="Unassembled WGS sequence"/>
</dbReference>
<accession>A0AAD7T9U3</accession>
<dbReference type="GO" id="GO:0016020">
    <property type="term" value="C:membrane"/>
    <property type="evidence" value="ECO:0007669"/>
    <property type="project" value="UniProtKB-SubCell"/>
</dbReference>
<evidence type="ECO:0000313" key="8">
    <source>
        <dbReference type="EMBL" id="KAJ8417017.1"/>
    </source>
</evidence>
<name>A0AAD7T9U3_9TELE</name>
<dbReference type="PANTHER" id="PTHR46704">
    <property type="entry name" value="CXC DOMAIN-CONTAINING PROTEIN-RELATED"/>
    <property type="match status" value="1"/>
</dbReference>
<keyword evidence="9" id="KW-1185">Reference proteome</keyword>
<dbReference type="AlphaFoldDB" id="A0AAD7T9U3"/>
<evidence type="ECO:0000313" key="9">
    <source>
        <dbReference type="Proteomes" id="UP001221898"/>
    </source>
</evidence>
<keyword evidence="4 7" id="KW-1133">Transmembrane helix</keyword>
<reference evidence="8" key="1">
    <citation type="journal article" date="2023" name="Science">
        <title>Genome structures resolve the early diversification of teleost fishes.</title>
        <authorList>
            <person name="Parey E."/>
            <person name="Louis A."/>
            <person name="Montfort J."/>
            <person name="Bouchez O."/>
            <person name="Roques C."/>
            <person name="Iampietro C."/>
            <person name="Lluch J."/>
            <person name="Castinel A."/>
            <person name="Donnadieu C."/>
            <person name="Desvignes T."/>
            <person name="Floi Bucao C."/>
            <person name="Jouanno E."/>
            <person name="Wen M."/>
            <person name="Mejri S."/>
            <person name="Dirks R."/>
            <person name="Jansen H."/>
            <person name="Henkel C."/>
            <person name="Chen W.J."/>
            <person name="Zahm M."/>
            <person name="Cabau C."/>
            <person name="Klopp C."/>
            <person name="Thompson A.W."/>
            <person name="Robinson-Rechavi M."/>
            <person name="Braasch I."/>
            <person name="Lecointre G."/>
            <person name="Bobe J."/>
            <person name="Postlethwait J.H."/>
            <person name="Berthelot C."/>
            <person name="Roest Crollius H."/>
            <person name="Guiguen Y."/>
        </authorList>
    </citation>
    <scope>NUCLEOTIDE SEQUENCE</scope>
    <source>
        <strain evidence="8">NC1722</strain>
    </source>
</reference>
<evidence type="ECO:0000256" key="1">
    <source>
        <dbReference type="ARBA" id="ARBA00004370"/>
    </source>
</evidence>
<feature type="region of interest" description="Disordered" evidence="6">
    <location>
        <begin position="480"/>
        <end position="519"/>
    </location>
</feature>
<keyword evidence="5 7" id="KW-0472">Membrane</keyword>
<comment type="caution">
    <text evidence="8">The sequence shown here is derived from an EMBL/GenBank/DDBJ whole genome shotgun (WGS) entry which is preliminary data.</text>
</comment>
<sequence>MAAETTEIPTKRQRMEHEECTIHCTDDTSGLVLLRDLDSWKTLVRVAEIRSHAGLMDLARTTPEGEWPRVWYHRKCRSIFTMKKLLDTQVPKLQAAGSSARPARTTPSTLRVLEEKYIFCDKTSKYIKGQKTRENLIKCCELRADSRIRDSAVKKLDGRMLAVTSRELVAAEGHYHRSCYRSYTRGEPAASSGLADAEENADDLYKTAETQAHEELFSYIRSQLLPCQDIVPMATLKQRFDESMSCHGISKVTYSSMKNLHCKLEKELAESIHICPDDNGKLLVYSDSLSKSDLVKRTHALQDKDIIPQSVSKFLQTLLTGKTASPQPSERVERLTNSLGSDLVFAVTGGKTKPPKHIMLPFAVKSLTGNTELIRILNRLGHGVSCTQVEEIDTALCLQKLERSQTGVALPSNIYQGVFTTRAWDNIDRLEETTSGEGTSHRVNGIAVQPRIIGPMPQGETKTLEIPAVPIRQSLGVATLLHKDKNPARDESRERRDTQASERSGIVPEQATEEPQARMDNATYSYPSDCTPLTSCKAARKPAGSTVINMGHSSKAPNDYLVWSLCNTLYVNFCCLGFLALIYSVKARDQKTLGPRSAQTRPSGTTSWPRVGTCWCRCCWWFCWFCCWSTWAPPRDPSTSSARTATRAS</sequence>
<gene>
    <name evidence="8" type="ORF">AAFF_G00282440</name>
</gene>
<evidence type="ECO:0000256" key="7">
    <source>
        <dbReference type="SAM" id="Phobius"/>
    </source>
</evidence>
<dbReference type="Pfam" id="PF04505">
    <property type="entry name" value="CD225"/>
    <property type="match status" value="1"/>
</dbReference>
<dbReference type="InterPro" id="IPR007593">
    <property type="entry name" value="CD225/Dispanin_fam"/>
</dbReference>
<evidence type="ECO:0000256" key="6">
    <source>
        <dbReference type="SAM" id="MobiDB-lite"/>
    </source>
</evidence>
<feature type="transmembrane region" description="Helical" evidence="7">
    <location>
        <begin position="560"/>
        <end position="583"/>
    </location>
</feature>
<evidence type="ECO:0000256" key="3">
    <source>
        <dbReference type="ARBA" id="ARBA00022692"/>
    </source>
</evidence>
<evidence type="ECO:0000256" key="2">
    <source>
        <dbReference type="ARBA" id="ARBA00006843"/>
    </source>
</evidence>
<keyword evidence="3 7" id="KW-0812">Transmembrane</keyword>
<comment type="similarity">
    <text evidence="2">Belongs to the CD225/Dispanin family.</text>
</comment>